<keyword evidence="1" id="KW-0812">Transmembrane</keyword>
<name>N9W6A8_9CLOT</name>
<evidence type="ECO:0000313" key="3">
    <source>
        <dbReference type="Proteomes" id="UP000013097"/>
    </source>
</evidence>
<evidence type="ECO:0000313" key="2">
    <source>
        <dbReference type="EMBL" id="ENY98429.1"/>
    </source>
</evidence>
<feature type="transmembrane region" description="Helical" evidence="1">
    <location>
        <begin position="12"/>
        <end position="29"/>
    </location>
</feature>
<sequence length="163" mass="19195">MKNITKNKLNNISLSILGTFLFIASLLIYPSPYKTKFKNFSPNLEVNLTKNSVILEYLNVPKYAKNSNIRNTEIKYTYSFFSNPIYLEKSKSNNSNNINISNYNIGNLNSNKNNMYRVVCSEKNSKYKMSFNFKTKFQAENFENKFKNLKNKYDIEWSFLKGY</sequence>
<reference evidence="2 3" key="1">
    <citation type="submission" date="2013-01" db="EMBL/GenBank/DDBJ databases">
        <title>The Genome Sequence of Clostridium colicanis 209318.</title>
        <authorList>
            <consortium name="The Broad Institute Genome Sequencing Platform"/>
            <person name="Earl A."/>
            <person name="Ward D."/>
            <person name="Feldgarden M."/>
            <person name="Gevers D."/>
            <person name="Courvalin P."/>
            <person name="Lambert T."/>
            <person name="Walker B."/>
            <person name="Young S.K."/>
            <person name="Zeng Q."/>
            <person name="Gargeya S."/>
            <person name="Fitzgerald M."/>
            <person name="Haas B."/>
            <person name="Abouelleil A."/>
            <person name="Alvarado L."/>
            <person name="Arachchi H.M."/>
            <person name="Berlin A.M."/>
            <person name="Chapman S.B."/>
            <person name="Dewar J."/>
            <person name="Goldberg J."/>
            <person name="Griggs A."/>
            <person name="Gujja S."/>
            <person name="Hansen M."/>
            <person name="Howarth C."/>
            <person name="Imamovic A."/>
            <person name="Larimer J."/>
            <person name="McCowan C."/>
            <person name="Murphy C."/>
            <person name="Neiman D."/>
            <person name="Pearson M."/>
            <person name="Priest M."/>
            <person name="Roberts A."/>
            <person name="Saif S."/>
            <person name="Shea T."/>
            <person name="Sisk P."/>
            <person name="Sykes S."/>
            <person name="Wortman J."/>
            <person name="Nusbaum C."/>
            <person name="Birren B."/>
        </authorList>
    </citation>
    <scope>NUCLEOTIDE SEQUENCE [LARGE SCALE GENOMIC DNA]</scope>
    <source>
        <strain evidence="2 3">209318</strain>
    </source>
</reference>
<protein>
    <submittedName>
        <fullName evidence="2">Uncharacterized protein</fullName>
    </submittedName>
</protein>
<organism evidence="2 3">
    <name type="scientific">Clostridium thermobutyricum</name>
    <dbReference type="NCBI Taxonomy" id="29372"/>
    <lineage>
        <taxon>Bacteria</taxon>
        <taxon>Bacillati</taxon>
        <taxon>Bacillota</taxon>
        <taxon>Clostridia</taxon>
        <taxon>Eubacteriales</taxon>
        <taxon>Clostridiaceae</taxon>
        <taxon>Clostridium</taxon>
    </lineage>
</organism>
<dbReference type="AlphaFoldDB" id="N9W6A8"/>
<keyword evidence="3" id="KW-1185">Reference proteome</keyword>
<comment type="caution">
    <text evidence="2">The sequence shown here is derived from an EMBL/GenBank/DDBJ whole genome shotgun (WGS) entry which is preliminary data.</text>
</comment>
<evidence type="ECO:0000256" key="1">
    <source>
        <dbReference type="SAM" id="Phobius"/>
    </source>
</evidence>
<keyword evidence="1" id="KW-1133">Transmembrane helix</keyword>
<keyword evidence="1" id="KW-0472">Membrane</keyword>
<dbReference type="Proteomes" id="UP000013097">
    <property type="component" value="Unassembled WGS sequence"/>
</dbReference>
<dbReference type="EMBL" id="AGYT01000027">
    <property type="protein sequence ID" value="ENY98429.1"/>
    <property type="molecule type" value="Genomic_DNA"/>
</dbReference>
<dbReference type="RefSeq" id="WP_002599780.1">
    <property type="nucleotide sequence ID" value="NZ_KB850961.1"/>
</dbReference>
<dbReference type="HOGENOM" id="CLU_1624265_0_0_9"/>
<accession>N9W6A8</accession>
<gene>
    <name evidence="2" type="ORF">HMPREF1092_03340</name>
</gene>
<proteinExistence type="predicted"/>
<dbReference type="PATRIC" id="fig|999411.4.peg.3255"/>